<reference evidence="2 3" key="1">
    <citation type="journal article" date="2023" name="Int. J. Syst. Evol. Microbiol.">
        <title>Methylocystis iwaonis sp. nov., a type II methane-oxidizing bacterium from surface soil of a rice paddy field in Japan, and emended description of the genus Methylocystis (ex Whittenbury et al. 1970) Bowman et al. 1993.</title>
        <authorList>
            <person name="Kaise H."/>
            <person name="Sawadogo J.B."/>
            <person name="Alam M.S."/>
            <person name="Ueno C."/>
            <person name="Dianou D."/>
            <person name="Shinjo R."/>
            <person name="Asakawa S."/>
        </authorList>
    </citation>
    <scope>NUCLEOTIDE SEQUENCE [LARGE SCALE GENOMIC DNA]</scope>
    <source>
        <strain evidence="2 3">SS37A-Re</strain>
    </source>
</reference>
<feature type="transmembrane region" description="Helical" evidence="1">
    <location>
        <begin position="140"/>
        <end position="157"/>
    </location>
</feature>
<accession>A0ABM8EB88</accession>
<proteinExistence type="predicted"/>
<evidence type="ECO:0000256" key="1">
    <source>
        <dbReference type="SAM" id="Phobius"/>
    </source>
</evidence>
<feature type="transmembrane region" description="Helical" evidence="1">
    <location>
        <begin position="12"/>
        <end position="35"/>
    </location>
</feature>
<organism evidence="2 3">
    <name type="scientific">Methylocystis iwaonis</name>
    <dbReference type="NCBI Taxonomy" id="2885079"/>
    <lineage>
        <taxon>Bacteria</taxon>
        <taxon>Pseudomonadati</taxon>
        <taxon>Pseudomonadota</taxon>
        <taxon>Alphaproteobacteria</taxon>
        <taxon>Hyphomicrobiales</taxon>
        <taxon>Methylocystaceae</taxon>
        <taxon>Methylocystis</taxon>
    </lineage>
</organism>
<name>A0ABM8EB88_9HYPH</name>
<evidence type="ECO:0000313" key="3">
    <source>
        <dbReference type="Proteomes" id="UP001317629"/>
    </source>
</evidence>
<dbReference type="Proteomes" id="UP001317629">
    <property type="component" value="Chromosome"/>
</dbReference>
<protein>
    <recommendedName>
        <fullName evidence="4">DUF1440 domain-containing protein</fullName>
    </recommendedName>
</protein>
<keyword evidence="1" id="KW-0812">Transmembrane</keyword>
<keyword evidence="1" id="KW-1133">Transmembrane helix</keyword>
<evidence type="ECO:0008006" key="4">
    <source>
        <dbReference type="Google" id="ProtNLM"/>
    </source>
</evidence>
<dbReference type="EMBL" id="AP027142">
    <property type="protein sequence ID" value="BDV35254.1"/>
    <property type="molecule type" value="Genomic_DNA"/>
</dbReference>
<evidence type="ECO:0000313" key="2">
    <source>
        <dbReference type="EMBL" id="BDV35254.1"/>
    </source>
</evidence>
<sequence length="176" mass="18333">MTKVLDSNWSQLGVSAVTTGTVAALVSAAALAALAKAEGKGALQPLNATSHWVQGDAAAKVEAPTARHTLVGFATHHLSSVLWAGFFEAWLARNPPRSMWELLRDAFGMSGIAAAVDYGATPHRFTPGWELALSKKSMAGSYIAFAFGLAAGALVSARAREAAQAAWSETTPLLRG</sequence>
<keyword evidence="1" id="KW-0472">Membrane</keyword>
<gene>
    <name evidence="2" type="ORF">SS37A_27830</name>
</gene>
<dbReference type="RefSeq" id="WP_281928641.1">
    <property type="nucleotide sequence ID" value="NZ_AP027142.1"/>
</dbReference>
<keyword evidence="3" id="KW-1185">Reference proteome</keyword>